<dbReference type="InterPro" id="IPR036909">
    <property type="entry name" value="Cyt_c-like_dom_sf"/>
</dbReference>
<keyword evidence="13" id="KW-1185">Reference proteome</keyword>
<dbReference type="EMBL" id="BMDX01000001">
    <property type="protein sequence ID" value="GGA63359.1"/>
    <property type="molecule type" value="Genomic_DNA"/>
</dbReference>
<feature type="binding site" description="covalent" evidence="8">
    <location>
        <position position="36"/>
    </location>
    <ligand>
        <name>heme c</name>
        <dbReference type="ChEBI" id="CHEBI:61717"/>
        <label>1</label>
    </ligand>
</feature>
<keyword evidence="4 9" id="KW-0479">Metal-binding</keyword>
<dbReference type="InterPro" id="IPR009056">
    <property type="entry name" value="Cyt_c-like_dom"/>
</dbReference>
<dbReference type="Proteomes" id="UP000619743">
    <property type="component" value="Unassembled WGS sequence"/>
</dbReference>
<dbReference type="PIRSF" id="PIRSF000005">
    <property type="entry name" value="Cytochrome_c4"/>
    <property type="match status" value="1"/>
</dbReference>
<dbReference type="OrthoDB" id="9773456at2"/>
<dbReference type="PANTHER" id="PTHR33751:SF9">
    <property type="entry name" value="CYTOCHROME C4"/>
    <property type="match status" value="1"/>
</dbReference>
<evidence type="ECO:0000256" key="8">
    <source>
        <dbReference type="PIRSR" id="PIRSR000005-1"/>
    </source>
</evidence>
<feature type="binding site" description="axial binding residue" evidence="9">
    <location>
        <position position="37"/>
    </location>
    <ligand>
        <name>heme c</name>
        <dbReference type="ChEBI" id="CHEBI:61717"/>
        <label>1</label>
    </ligand>
    <ligandPart>
        <name>Fe</name>
        <dbReference type="ChEBI" id="CHEBI:18248"/>
    </ligandPart>
</feature>
<keyword evidence="3 8" id="KW-0349">Heme</keyword>
<feature type="binding site" description="covalent" evidence="8">
    <location>
        <position position="33"/>
    </location>
    <ligand>
        <name>heme c</name>
        <dbReference type="ChEBI" id="CHEBI:61717"/>
        <label>1</label>
    </ligand>
</feature>
<evidence type="ECO:0000256" key="6">
    <source>
        <dbReference type="ARBA" id="ARBA00022982"/>
    </source>
</evidence>
<dbReference type="PANTHER" id="PTHR33751">
    <property type="entry name" value="CBB3-TYPE CYTOCHROME C OXIDASE SUBUNIT FIXP"/>
    <property type="match status" value="1"/>
</dbReference>
<comment type="caution">
    <text evidence="12">The sequence shown here is derived from an EMBL/GenBank/DDBJ whole genome shotgun (WGS) entry which is preliminary data.</text>
</comment>
<feature type="signal peptide" evidence="10">
    <location>
        <begin position="1"/>
        <end position="20"/>
    </location>
</feature>
<feature type="binding site" description="covalent" evidence="8">
    <location>
        <position position="137"/>
    </location>
    <ligand>
        <name>heme c</name>
        <dbReference type="ChEBI" id="CHEBI:61717"/>
        <label>2</label>
    </ligand>
</feature>
<evidence type="ECO:0000256" key="4">
    <source>
        <dbReference type="ARBA" id="ARBA00022723"/>
    </source>
</evidence>
<keyword evidence="2" id="KW-0813">Transport</keyword>
<evidence type="ECO:0000259" key="11">
    <source>
        <dbReference type="PROSITE" id="PS51007"/>
    </source>
</evidence>
<gene>
    <name evidence="12" type="primary">cycA</name>
    <name evidence="12" type="ORF">GCM10011369_00850</name>
</gene>
<feature type="binding site" description="axial binding residue" evidence="9">
    <location>
        <position position="81"/>
    </location>
    <ligand>
        <name>heme c</name>
        <dbReference type="ChEBI" id="CHEBI:61717"/>
        <label>1</label>
    </ligand>
    <ligandPart>
        <name>Fe</name>
        <dbReference type="ChEBI" id="CHEBI:18248"/>
    </ligandPart>
</feature>
<dbReference type="InterPro" id="IPR050597">
    <property type="entry name" value="Cytochrome_c_Oxidase_Subunit"/>
</dbReference>
<keyword evidence="10" id="KW-0732">Signal</keyword>
<dbReference type="InterPro" id="IPR024167">
    <property type="entry name" value="Cytochrome_c4-like"/>
</dbReference>
<feature type="domain" description="Cytochrome c" evidence="11">
    <location>
        <begin position="21"/>
        <end position="104"/>
    </location>
</feature>
<feature type="domain" description="Cytochrome c" evidence="11">
    <location>
        <begin position="113"/>
        <end position="204"/>
    </location>
</feature>
<evidence type="ECO:0000313" key="13">
    <source>
        <dbReference type="Proteomes" id="UP000619743"/>
    </source>
</evidence>
<keyword evidence="5" id="KW-0574">Periplasm</keyword>
<sequence length="204" mass="21732">MKNVILACVMGLLASTSVQAVDQAALEQTALTCSACHGQNGHAIMDIYPNIAGQNSKYLAKQLREFKAAMTGGTGRVDPVMGGMAMGLSEEMIVALSDYYEAMPAKTGTTPENVIEIAKPLYIGGDIERKIAACVACHGPRGNGQELSGFPKISGQNADYLKKQLEMFRDGSRDNDLNGMMRDVAAKLTDAEIDALSKYLGGLH</sequence>
<evidence type="ECO:0000256" key="5">
    <source>
        <dbReference type="ARBA" id="ARBA00022764"/>
    </source>
</evidence>
<protein>
    <submittedName>
        <fullName evidence="12">Cytochrome c</fullName>
    </submittedName>
</protein>
<evidence type="ECO:0000256" key="7">
    <source>
        <dbReference type="ARBA" id="ARBA00023004"/>
    </source>
</evidence>
<dbReference type="Pfam" id="PF00034">
    <property type="entry name" value="Cytochrom_C"/>
    <property type="match status" value="2"/>
</dbReference>
<dbReference type="GO" id="GO:0042597">
    <property type="term" value="C:periplasmic space"/>
    <property type="evidence" value="ECO:0007669"/>
    <property type="project" value="UniProtKB-SubCell"/>
</dbReference>
<name>A0A8J2U1N2_9GAMM</name>
<dbReference type="RefSeq" id="WP_087504095.1">
    <property type="nucleotide sequence ID" value="NZ_BMDX01000001.1"/>
</dbReference>
<feature type="chain" id="PRO_5035257731" evidence="10">
    <location>
        <begin position="21"/>
        <end position="204"/>
    </location>
</feature>
<accession>A0A8J2U1N2</accession>
<evidence type="ECO:0000256" key="3">
    <source>
        <dbReference type="ARBA" id="ARBA00022617"/>
    </source>
</evidence>
<feature type="binding site" description="covalent" evidence="8">
    <location>
        <position position="134"/>
    </location>
    <ligand>
        <name>heme c</name>
        <dbReference type="ChEBI" id="CHEBI:61717"/>
        <label>2</label>
    </ligand>
</feature>
<dbReference type="AlphaFoldDB" id="A0A8J2U1N2"/>
<comment type="PTM">
    <text evidence="8">Binds 2 heme c groups covalently per subunit.</text>
</comment>
<organism evidence="12 13">
    <name type="scientific">Neiella marina</name>
    <dbReference type="NCBI Taxonomy" id="508461"/>
    <lineage>
        <taxon>Bacteria</taxon>
        <taxon>Pseudomonadati</taxon>
        <taxon>Pseudomonadota</taxon>
        <taxon>Gammaproteobacteria</taxon>
        <taxon>Alteromonadales</taxon>
        <taxon>Echinimonadaceae</taxon>
        <taxon>Neiella</taxon>
    </lineage>
</organism>
<dbReference type="GO" id="GO:0005506">
    <property type="term" value="F:iron ion binding"/>
    <property type="evidence" value="ECO:0007669"/>
    <property type="project" value="InterPro"/>
</dbReference>
<comment type="subcellular location">
    <subcellularLocation>
        <location evidence="1">Periplasm</location>
    </subcellularLocation>
</comment>
<keyword evidence="6" id="KW-0249">Electron transport</keyword>
<evidence type="ECO:0000256" key="10">
    <source>
        <dbReference type="SAM" id="SignalP"/>
    </source>
</evidence>
<keyword evidence="7 9" id="KW-0408">Iron</keyword>
<evidence type="ECO:0000256" key="1">
    <source>
        <dbReference type="ARBA" id="ARBA00004418"/>
    </source>
</evidence>
<dbReference type="SUPFAM" id="SSF46626">
    <property type="entry name" value="Cytochrome c"/>
    <property type="match status" value="2"/>
</dbReference>
<dbReference type="GO" id="GO:0020037">
    <property type="term" value="F:heme binding"/>
    <property type="evidence" value="ECO:0007669"/>
    <property type="project" value="InterPro"/>
</dbReference>
<dbReference type="Gene3D" id="1.10.760.10">
    <property type="entry name" value="Cytochrome c-like domain"/>
    <property type="match status" value="2"/>
</dbReference>
<evidence type="ECO:0000256" key="2">
    <source>
        <dbReference type="ARBA" id="ARBA00022448"/>
    </source>
</evidence>
<evidence type="ECO:0000313" key="12">
    <source>
        <dbReference type="EMBL" id="GGA63359.1"/>
    </source>
</evidence>
<feature type="binding site" description="axial binding residue" evidence="9">
    <location>
        <position position="138"/>
    </location>
    <ligand>
        <name>heme c</name>
        <dbReference type="ChEBI" id="CHEBI:61717"/>
        <label>2</label>
    </ligand>
    <ligandPart>
        <name>Fe</name>
        <dbReference type="ChEBI" id="CHEBI:18248"/>
    </ligandPart>
</feature>
<evidence type="ECO:0000256" key="9">
    <source>
        <dbReference type="PIRSR" id="PIRSR000005-2"/>
    </source>
</evidence>
<feature type="binding site" description="axial binding residue" evidence="9">
    <location>
        <position position="181"/>
    </location>
    <ligand>
        <name>heme c</name>
        <dbReference type="ChEBI" id="CHEBI:61717"/>
        <label>2</label>
    </ligand>
    <ligandPart>
        <name>Fe</name>
        <dbReference type="ChEBI" id="CHEBI:18248"/>
    </ligandPart>
</feature>
<dbReference type="PROSITE" id="PS51007">
    <property type="entry name" value="CYTC"/>
    <property type="match status" value="2"/>
</dbReference>
<dbReference type="GO" id="GO:0009055">
    <property type="term" value="F:electron transfer activity"/>
    <property type="evidence" value="ECO:0007669"/>
    <property type="project" value="InterPro"/>
</dbReference>
<reference evidence="13" key="1">
    <citation type="journal article" date="2019" name="Int. J. Syst. Evol. Microbiol.">
        <title>The Global Catalogue of Microorganisms (GCM) 10K type strain sequencing project: providing services to taxonomists for standard genome sequencing and annotation.</title>
        <authorList>
            <consortium name="The Broad Institute Genomics Platform"/>
            <consortium name="The Broad Institute Genome Sequencing Center for Infectious Disease"/>
            <person name="Wu L."/>
            <person name="Ma J."/>
        </authorList>
    </citation>
    <scope>NUCLEOTIDE SEQUENCE [LARGE SCALE GENOMIC DNA]</scope>
    <source>
        <strain evidence="13">CGMCC 1.10130</strain>
    </source>
</reference>
<proteinExistence type="predicted"/>